<keyword evidence="5" id="KW-0808">Transferase</keyword>
<keyword evidence="1" id="KW-0547">Nucleotide-binding</keyword>
<dbReference type="Pfam" id="PF02682">
    <property type="entry name" value="CT_C_D"/>
    <property type="match status" value="1"/>
</dbReference>
<dbReference type="InterPro" id="IPR010016">
    <property type="entry name" value="PxpB"/>
</dbReference>
<dbReference type="Proteomes" id="UP000188169">
    <property type="component" value="Unassembled WGS sequence"/>
</dbReference>
<evidence type="ECO:0000259" key="4">
    <source>
        <dbReference type="SMART" id="SM00796"/>
    </source>
</evidence>
<dbReference type="STRING" id="1945520.A1019T_00973"/>
<dbReference type="RefSeq" id="WP_077448426.1">
    <property type="nucleotide sequence ID" value="NZ_FUGD01000069.1"/>
</dbReference>
<evidence type="ECO:0000256" key="1">
    <source>
        <dbReference type="ARBA" id="ARBA00022741"/>
    </source>
</evidence>
<dbReference type="NCBIfam" id="TIGR00370">
    <property type="entry name" value="5-oxoprolinase subunit PxpB"/>
    <property type="match status" value="1"/>
</dbReference>
<dbReference type="PANTHER" id="PTHR34698">
    <property type="entry name" value="5-OXOPROLINASE SUBUNIT B"/>
    <property type="match status" value="1"/>
</dbReference>
<feature type="domain" description="Carboxyltransferase" evidence="4">
    <location>
        <begin position="16"/>
        <end position="215"/>
    </location>
</feature>
<dbReference type="EMBL" id="FUGD01000069">
    <property type="protein sequence ID" value="SJM37002.1"/>
    <property type="molecule type" value="Genomic_DNA"/>
</dbReference>
<evidence type="ECO:0000256" key="2">
    <source>
        <dbReference type="ARBA" id="ARBA00022801"/>
    </source>
</evidence>
<evidence type="ECO:0000313" key="5">
    <source>
        <dbReference type="EMBL" id="SJM37002.1"/>
    </source>
</evidence>
<protein>
    <submittedName>
        <fullName evidence="5">Kinase A inhibitor</fullName>
    </submittedName>
</protein>
<dbReference type="GO" id="GO:0016787">
    <property type="term" value="F:hydrolase activity"/>
    <property type="evidence" value="ECO:0007669"/>
    <property type="project" value="UniProtKB-KW"/>
</dbReference>
<organism evidence="5 6">
    <name type="scientific">Psychrobacter pasteurii</name>
    <dbReference type="NCBI Taxonomy" id="1945520"/>
    <lineage>
        <taxon>Bacteria</taxon>
        <taxon>Pseudomonadati</taxon>
        <taxon>Pseudomonadota</taxon>
        <taxon>Gammaproteobacteria</taxon>
        <taxon>Moraxellales</taxon>
        <taxon>Moraxellaceae</taxon>
        <taxon>Psychrobacter</taxon>
    </lineage>
</organism>
<reference evidence="6" key="1">
    <citation type="submission" date="2017-02" db="EMBL/GenBank/DDBJ databases">
        <authorList>
            <person name="Mornico D."/>
        </authorList>
    </citation>
    <scope>NUCLEOTIDE SEQUENCE [LARGE SCALE GENOMIC DNA]</scope>
</reference>
<evidence type="ECO:0000313" key="6">
    <source>
        <dbReference type="Proteomes" id="UP000188169"/>
    </source>
</evidence>
<sequence length="230" mass="25387">MPNLIRNDALETHDKPTWQLCSETNLTLHFDKPITLQKQQLCWALAEHIGKLPTVAEVVIGMNTLSVFTQPLTFTELNSLKQQLTELSEQIDGQSIEGKHVEIPVQYGGEYGPDLKPMAQALGLSVEEVVKLHSEAIYTVYFIGFQPGFPYLGGLSEKLYFPRRETPRTKVPAGSVGIGGEQTGVYPFSSPGGWQLLGRTQMPLFDLTQNPPTALSAGDTLQFTVLDIND</sequence>
<dbReference type="SUPFAM" id="SSF160467">
    <property type="entry name" value="PH0987 N-terminal domain-like"/>
    <property type="match status" value="1"/>
</dbReference>
<dbReference type="GO" id="GO:0005524">
    <property type="term" value="F:ATP binding"/>
    <property type="evidence" value="ECO:0007669"/>
    <property type="project" value="UniProtKB-KW"/>
</dbReference>
<evidence type="ECO:0000256" key="3">
    <source>
        <dbReference type="ARBA" id="ARBA00022840"/>
    </source>
</evidence>
<dbReference type="PANTHER" id="PTHR34698:SF2">
    <property type="entry name" value="5-OXOPROLINASE SUBUNIT B"/>
    <property type="match status" value="1"/>
</dbReference>
<dbReference type="InterPro" id="IPR003833">
    <property type="entry name" value="CT_C_D"/>
</dbReference>
<dbReference type="SMART" id="SM00796">
    <property type="entry name" value="AHS1"/>
    <property type="match status" value="1"/>
</dbReference>
<dbReference type="InterPro" id="IPR029000">
    <property type="entry name" value="Cyclophilin-like_dom_sf"/>
</dbReference>
<dbReference type="SUPFAM" id="SSF50891">
    <property type="entry name" value="Cyclophilin-like"/>
    <property type="match status" value="1"/>
</dbReference>
<keyword evidence="3" id="KW-0067">ATP-binding</keyword>
<accession>A0A1R4EET9</accession>
<proteinExistence type="predicted"/>
<keyword evidence="2" id="KW-0378">Hydrolase</keyword>
<dbReference type="AlphaFoldDB" id="A0A1R4EET9"/>
<dbReference type="GO" id="GO:0016301">
    <property type="term" value="F:kinase activity"/>
    <property type="evidence" value="ECO:0007669"/>
    <property type="project" value="UniProtKB-KW"/>
</dbReference>
<keyword evidence="5" id="KW-0418">Kinase</keyword>
<name>A0A1R4EET9_9GAMM</name>
<gene>
    <name evidence="5" type="primary">kipI</name>
    <name evidence="5" type="ORF">A1019T_00973</name>
</gene>
<dbReference type="Gene3D" id="2.40.100.10">
    <property type="entry name" value="Cyclophilin-like"/>
    <property type="match status" value="1"/>
</dbReference>
<keyword evidence="6" id="KW-1185">Reference proteome</keyword>
<dbReference type="OrthoDB" id="9778567at2"/>